<dbReference type="STRING" id="246404.A0A507FD78"/>
<evidence type="ECO:0000256" key="4">
    <source>
        <dbReference type="ARBA" id="ARBA00022723"/>
    </source>
</evidence>
<dbReference type="InterPro" id="IPR001128">
    <property type="entry name" value="Cyt_P450"/>
</dbReference>
<dbReference type="InterPro" id="IPR017972">
    <property type="entry name" value="Cyt_P450_CS"/>
</dbReference>
<evidence type="ECO:0000256" key="11">
    <source>
        <dbReference type="SAM" id="Phobius"/>
    </source>
</evidence>
<dbReference type="OrthoDB" id="1470350at2759"/>
<feature type="transmembrane region" description="Helical" evidence="11">
    <location>
        <begin position="41"/>
        <end position="60"/>
    </location>
</feature>
<comment type="similarity">
    <text evidence="10">Belongs to the cytochrome P450 family.</text>
</comment>
<gene>
    <name evidence="12" type="ORF">CcCBS67573_g05207</name>
</gene>
<evidence type="ECO:0000256" key="5">
    <source>
        <dbReference type="ARBA" id="ARBA00022989"/>
    </source>
</evidence>
<dbReference type="GO" id="GO:0005506">
    <property type="term" value="F:iron ion binding"/>
    <property type="evidence" value="ECO:0007669"/>
    <property type="project" value="InterPro"/>
</dbReference>
<dbReference type="GO" id="GO:0016020">
    <property type="term" value="C:membrane"/>
    <property type="evidence" value="ECO:0007669"/>
    <property type="project" value="UniProtKB-SubCell"/>
</dbReference>
<reference evidence="12 13" key="1">
    <citation type="journal article" date="2019" name="Sci. Rep.">
        <title>Comparative genomics of chytrid fungi reveal insights into the obligate biotrophic and pathogenic lifestyle of Synchytrium endobioticum.</title>
        <authorList>
            <person name="van de Vossenberg B.T.L.H."/>
            <person name="Warris S."/>
            <person name="Nguyen H.D.T."/>
            <person name="van Gent-Pelzer M.P.E."/>
            <person name="Joly D.L."/>
            <person name="van de Geest H.C."/>
            <person name="Bonants P.J.M."/>
            <person name="Smith D.S."/>
            <person name="Levesque C.A."/>
            <person name="van der Lee T.A.J."/>
        </authorList>
    </citation>
    <scope>NUCLEOTIDE SEQUENCE [LARGE SCALE GENOMIC DNA]</scope>
    <source>
        <strain evidence="12 13">CBS 675.73</strain>
    </source>
</reference>
<dbReference type="GO" id="GO:0016705">
    <property type="term" value="F:oxidoreductase activity, acting on paired donors, with incorporation or reduction of molecular oxygen"/>
    <property type="evidence" value="ECO:0007669"/>
    <property type="project" value="InterPro"/>
</dbReference>
<proteinExistence type="inferred from homology"/>
<evidence type="ECO:0000256" key="7">
    <source>
        <dbReference type="ARBA" id="ARBA00023004"/>
    </source>
</evidence>
<keyword evidence="4 9" id="KW-0479">Metal-binding</keyword>
<keyword evidence="3 11" id="KW-0812">Transmembrane</keyword>
<keyword evidence="8 11" id="KW-0472">Membrane</keyword>
<comment type="subcellular location">
    <subcellularLocation>
        <location evidence="1">Membrane</location>
    </subcellularLocation>
</comment>
<dbReference type="SUPFAM" id="SSF48264">
    <property type="entry name" value="Cytochrome P450"/>
    <property type="match status" value="1"/>
</dbReference>
<dbReference type="InterPro" id="IPR050665">
    <property type="entry name" value="Cytochrome_P450_Monooxygen"/>
</dbReference>
<dbReference type="PRINTS" id="PR00463">
    <property type="entry name" value="EP450I"/>
</dbReference>
<evidence type="ECO:0000256" key="2">
    <source>
        <dbReference type="ARBA" id="ARBA00022617"/>
    </source>
</evidence>
<keyword evidence="2 9" id="KW-0349">Heme</keyword>
<evidence type="ECO:0000256" key="8">
    <source>
        <dbReference type="ARBA" id="ARBA00023136"/>
    </source>
</evidence>
<keyword evidence="13" id="KW-1185">Reference proteome</keyword>
<keyword evidence="7 9" id="KW-0408">Iron</keyword>
<dbReference type="AlphaFoldDB" id="A0A507FD78"/>
<sequence length="522" mass="58635">MLHSALTAVAAAVTITAVSTLCMYLAACWRARALRRMNPTMTVYAVLIPPRSVLTILNLIPPWMKIMFPPNWTFHGKYDRFKDTTDGVFAVCTMDQTNIQVANPELSKEIMVNRYKEFLKPIHLYGSLDAFGKNVLTTERDEWRRHRKIAAPTFSEQNNALVHESSITIAQGMFAAWDKNSVTSSNGTQCSRVDVASDMMEFALSVISSAAFGIDIPWHTEPDHSEFRQGFQISFRQALEIVVNQIQIWIVIPKILFLLPIKYLQDMKKGFDEFEKYLDRIIDDAEGSASVEKPKNLLQMLVKATLAEKSPESRLSKSELKGNSFIFIFAGHETTGGVLHFALTLLALHPKKQQKLYDEIRQVLGNASAPEYKDLAKLKYALSVMNETMRLFPPVTGIPKYTATQTLALGPYVLPARTYVSINTPGLHYNPAAWGGDLFEFKPERFMASDAASTGFAPFSEGPRGCVGKKFAQVEFVTLLTLISLKYTWKLPEGVDADRALDTRHVITLKPKNPVEIIFTPR</sequence>
<dbReference type="GO" id="GO:0020037">
    <property type="term" value="F:heme binding"/>
    <property type="evidence" value="ECO:0007669"/>
    <property type="project" value="InterPro"/>
</dbReference>
<evidence type="ECO:0000256" key="3">
    <source>
        <dbReference type="ARBA" id="ARBA00022692"/>
    </source>
</evidence>
<dbReference type="EMBL" id="QEAP01000180">
    <property type="protein sequence ID" value="TPX73527.1"/>
    <property type="molecule type" value="Genomic_DNA"/>
</dbReference>
<dbReference type="PROSITE" id="PS00086">
    <property type="entry name" value="CYTOCHROME_P450"/>
    <property type="match status" value="1"/>
</dbReference>
<dbReference type="PRINTS" id="PR00385">
    <property type="entry name" value="P450"/>
</dbReference>
<evidence type="ECO:0000313" key="13">
    <source>
        <dbReference type="Proteomes" id="UP000320333"/>
    </source>
</evidence>
<evidence type="ECO:0000256" key="9">
    <source>
        <dbReference type="PIRSR" id="PIRSR602401-1"/>
    </source>
</evidence>
<keyword evidence="10" id="KW-0503">Monooxygenase</keyword>
<dbReference type="InterPro" id="IPR002401">
    <property type="entry name" value="Cyt_P450_E_grp-I"/>
</dbReference>
<evidence type="ECO:0008006" key="14">
    <source>
        <dbReference type="Google" id="ProtNLM"/>
    </source>
</evidence>
<evidence type="ECO:0000256" key="1">
    <source>
        <dbReference type="ARBA" id="ARBA00004370"/>
    </source>
</evidence>
<dbReference type="InterPro" id="IPR036396">
    <property type="entry name" value="Cyt_P450_sf"/>
</dbReference>
<comment type="cofactor">
    <cofactor evidence="9">
        <name>heme</name>
        <dbReference type="ChEBI" id="CHEBI:30413"/>
    </cofactor>
</comment>
<protein>
    <recommendedName>
        <fullName evidence="14">Cytochrome P450</fullName>
    </recommendedName>
</protein>
<dbReference type="PANTHER" id="PTHR24282:SF211">
    <property type="entry name" value="CYTOCHROME P450-RELATED"/>
    <property type="match status" value="1"/>
</dbReference>
<keyword evidence="6 10" id="KW-0560">Oxidoreductase</keyword>
<accession>A0A507FD78</accession>
<feature type="transmembrane region" description="Helical" evidence="11">
    <location>
        <begin position="6"/>
        <end position="29"/>
    </location>
</feature>
<evidence type="ECO:0000313" key="12">
    <source>
        <dbReference type="EMBL" id="TPX73527.1"/>
    </source>
</evidence>
<name>A0A507FD78_9FUNG</name>
<dbReference type="GO" id="GO:0004497">
    <property type="term" value="F:monooxygenase activity"/>
    <property type="evidence" value="ECO:0007669"/>
    <property type="project" value="UniProtKB-KW"/>
</dbReference>
<dbReference type="PANTHER" id="PTHR24282">
    <property type="entry name" value="CYTOCHROME P450 FAMILY MEMBER"/>
    <property type="match status" value="1"/>
</dbReference>
<feature type="binding site" description="axial binding residue" evidence="9">
    <location>
        <position position="466"/>
    </location>
    <ligand>
        <name>heme</name>
        <dbReference type="ChEBI" id="CHEBI:30413"/>
    </ligand>
    <ligandPart>
        <name>Fe</name>
        <dbReference type="ChEBI" id="CHEBI:18248"/>
    </ligandPart>
</feature>
<dbReference type="Proteomes" id="UP000320333">
    <property type="component" value="Unassembled WGS sequence"/>
</dbReference>
<dbReference type="Pfam" id="PF00067">
    <property type="entry name" value="p450"/>
    <property type="match status" value="1"/>
</dbReference>
<comment type="caution">
    <text evidence="12">The sequence shown here is derived from an EMBL/GenBank/DDBJ whole genome shotgun (WGS) entry which is preliminary data.</text>
</comment>
<dbReference type="Gene3D" id="1.10.630.10">
    <property type="entry name" value="Cytochrome P450"/>
    <property type="match status" value="1"/>
</dbReference>
<evidence type="ECO:0000256" key="6">
    <source>
        <dbReference type="ARBA" id="ARBA00023002"/>
    </source>
</evidence>
<keyword evidence="5 11" id="KW-1133">Transmembrane helix</keyword>
<evidence type="ECO:0000256" key="10">
    <source>
        <dbReference type="RuleBase" id="RU000461"/>
    </source>
</evidence>
<organism evidence="12 13">
    <name type="scientific">Chytriomyces confervae</name>
    <dbReference type="NCBI Taxonomy" id="246404"/>
    <lineage>
        <taxon>Eukaryota</taxon>
        <taxon>Fungi</taxon>
        <taxon>Fungi incertae sedis</taxon>
        <taxon>Chytridiomycota</taxon>
        <taxon>Chytridiomycota incertae sedis</taxon>
        <taxon>Chytridiomycetes</taxon>
        <taxon>Chytridiales</taxon>
        <taxon>Chytriomycetaceae</taxon>
        <taxon>Chytriomyces</taxon>
    </lineage>
</organism>